<gene>
    <name evidence="8" type="ORF">I2501_16510</name>
</gene>
<dbReference type="AlphaFoldDB" id="A0A931B3I1"/>
<keyword evidence="1" id="KW-1003">Cell membrane</keyword>
<evidence type="ECO:0000313" key="9">
    <source>
        <dbReference type="Proteomes" id="UP000657385"/>
    </source>
</evidence>
<name>A0A931B3I1_9ACTN</name>
<feature type="transmembrane region" description="Helical" evidence="6">
    <location>
        <begin position="38"/>
        <end position="57"/>
    </location>
</feature>
<evidence type="ECO:0000313" key="8">
    <source>
        <dbReference type="EMBL" id="MBF9069628.1"/>
    </source>
</evidence>
<organism evidence="8 9">
    <name type="scientific">Streptacidiphilus fuscans</name>
    <dbReference type="NCBI Taxonomy" id="2789292"/>
    <lineage>
        <taxon>Bacteria</taxon>
        <taxon>Bacillati</taxon>
        <taxon>Actinomycetota</taxon>
        <taxon>Actinomycetes</taxon>
        <taxon>Kitasatosporales</taxon>
        <taxon>Streptomycetaceae</taxon>
        <taxon>Streptacidiphilus</taxon>
    </lineage>
</organism>
<feature type="domain" description="Lipopolysaccharide assembly protein A" evidence="7">
    <location>
        <begin position="58"/>
        <end position="109"/>
    </location>
</feature>
<dbReference type="EMBL" id="JADPRT010000006">
    <property type="protein sequence ID" value="MBF9069628.1"/>
    <property type="molecule type" value="Genomic_DNA"/>
</dbReference>
<protein>
    <submittedName>
        <fullName evidence="8">DUF1049 domain-containing protein</fullName>
    </submittedName>
</protein>
<dbReference type="InterPro" id="IPR010445">
    <property type="entry name" value="LapA_dom"/>
</dbReference>
<feature type="compositionally biased region" description="Low complexity" evidence="5">
    <location>
        <begin position="7"/>
        <end position="16"/>
    </location>
</feature>
<evidence type="ECO:0000256" key="5">
    <source>
        <dbReference type="SAM" id="MobiDB-lite"/>
    </source>
</evidence>
<dbReference type="RefSeq" id="WP_196194801.1">
    <property type="nucleotide sequence ID" value="NZ_JADPRT010000006.1"/>
</dbReference>
<keyword evidence="3 6" id="KW-1133">Transmembrane helix</keyword>
<feature type="transmembrane region" description="Helical" evidence="6">
    <location>
        <begin position="77"/>
        <end position="100"/>
    </location>
</feature>
<reference evidence="8" key="1">
    <citation type="submission" date="2020-11" db="EMBL/GenBank/DDBJ databases">
        <title>Isolation and identification of active actinomycetes.</title>
        <authorList>
            <person name="Yu B."/>
        </authorList>
    </citation>
    <scope>NUCLEOTIDE SEQUENCE</scope>
    <source>
        <strain evidence="8">NEAU-YB345</strain>
    </source>
</reference>
<keyword evidence="9" id="KW-1185">Reference proteome</keyword>
<dbReference type="Pfam" id="PF06305">
    <property type="entry name" value="LapA_dom"/>
    <property type="match status" value="1"/>
</dbReference>
<evidence type="ECO:0000259" key="7">
    <source>
        <dbReference type="Pfam" id="PF06305"/>
    </source>
</evidence>
<keyword evidence="4 6" id="KW-0472">Membrane</keyword>
<accession>A0A931B3I1</accession>
<dbReference type="Proteomes" id="UP000657385">
    <property type="component" value="Unassembled WGS sequence"/>
</dbReference>
<keyword evidence="2 6" id="KW-0812">Transmembrane</keyword>
<evidence type="ECO:0000256" key="2">
    <source>
        <dbReference type="ARBA" id="ARBA00022692"/>
    </source>
</evidence>
<evidence type="ECO:0000256" key="3">
    <source>
        <dbReference type="ARBA" id="ARBA00022989"/>
    </source>
</evidence>
<evidence type="ECO:0000256" key="1">
    <source>
        <dbReference type="ARBA" id="ARBA00022475"/>
    </source>
</evidence>
<dbReference type="GO" id="GO:0005886">
    <property type="term" value="C:plasma membrane"/>
    <property type="evidence" value="ECO:0007669"/>
    <property type="project" value="InterPro"/>
</dbReference>
<comment type="caution">
    <text evidence="8">The sequence shown here is derived from an EMBL/GenBank/DDBJ whole genome shotgun (WGS) entry which is preliminary data.</text>
</comment>
<evidence type="ECO:0000256" key="4">
    <source>
        <dbReference type="ARBA" id="ARBA00023136"/>
    </source>
</evidence>
<evidence type="ECO:0000256" key="6">
    <source>
        <dbReference type="SAM" id="Phobius"/>
    </source>
</evidence>
<proteinExistence type="predicted"/>
<feature type="region of interest" description="Disordered" evidence="5">
    <location>
        <begin position="1"/>
        <end position="29"/>
    </location>
</feature>
<sequence>MARKDTPASAPAPDTALSGAQQDHDPHRHLRRTRLSSAWVATIVAALVLVLLLIFILENSARVDVSFLGAHGHLPLGVALLLAAVCGVLLVAIPGTARILQLRRAGKKLAAAPPAPAPAPAPTEPTDT</sequence>